<evidence type="ECO:0000256" key="3">
    <source>
        <dbReference type="ARBA" id="ARBA00022989"/>
    </source>
</evidence>
<evidence type="ECO:0000313" key="9">
    <source>
        <dbReference type="EMBL" id="KAA0185980.1"/>
    </source>
</evidence>
<dbReference type="OrthoDB" id="10034530at2759"/>
<dbReference type="InterPro" id="IPR000832">
    <property type="entry name" value="GPCR_2_secretin-like"/>
</dbReference>
<feature type="transmembrane region" description="Helical" evidence="7">
    <location>
        <begin position="1644"/>
        <end position="1669"/>
    </location>
</feature>
<dbReference type="InterPro" id="IPR057244">
    <property type="entry name" value="GAIN_B"/>
</dbReference>
<keyword evidence="2 7" id="KW-0812">Transmembrane</keyword>
<dbReference type="Gene3D" id="1.20.1070.10">
    <property type="entry name" value="Rhodopsin 7-helix transmembrane proteins"/>
    <property type="match status" value="1"/>
</dbReference>
<dbReference type="Gene3D" id="2.60.220.50">
    <property type="match status" value="1"/>
</dbReference>
<name>A0A8E0RM54_9TREM</name>
<comment type="subcellular location">
    <subcellularLocation>
        <location evidence="1">Membrane</location>
        <topology evidence="1">Multi-pass membrane protein</topology>
    </subcellularLocation>
</comment>
<evidence type="ECO:0000313" key="10">
    <source>
        <dbReference type="Proteomes" id="UP000728185"/>
    </source>
</evidence>
<dbReference type="Pfam" id="PF13385">
    <property type="entry name" value="Laminin_G_3"/>
    <property type="match status" value="1"/>
</dbReference>
<proteinExistence type="predicted"/>
<dbReference type="EMBL" id="LUCM01010058">
    <property type="protein sequence ID" value="KAA0185980.1"/>
    <property type="molecule type" value="Genomic_DNA"/>
</dbReference>
<dbReference type="Proteomes" id="UP000728185">
    <property type="component" value="Unassembled WGS sequence"/>
</dbReference>
<keyword evidence="4 7" id="KW-0472">Membrane</keyword>
<reference evidence="9" key="1">
    <citation type="submission" date="2019-05" db="EMBL/GenBank/DDBJ databases">
        <title>Annotation for the trematode Fasciolopsis buski.</title>
        <authorList>
            <person name="Choi Y.-J."/>
        </authorList>
    </citation>
    <scope>NUCLEOTIDE SEQUENCE</scope>
    <source>
        <strain evidence="9">HT</strain>
        <tissue evidence="9">Whole worm</tissue>
    </source>
</reference>
<dbReference type="InterPro" id="IPR000203">
    <property type="entry name" value="GPS"/>
</dbReference>
<dbReference type="GO" id="GO:0005886">
    <property type="term" value="C:plasma membrane"/>
    <property type="evidence" value="ECO:0007669"/>
    <property type="project" value="TreeGrafter"/>
</dbReference>
<organism evidence="9 10">
    <name type="scientific">Fasciolopsis buskii</name>
    <dbReference type="NCBI Taxonomy" id="27845"/>
    <lineage>
        <taxon>Eukaryota</taxon>
        <taxon>Metazoa</taxon>
        <taxon>Spiralia</taxon>
        <taxon>Lophotrochozoa</taxon>
        <taxon>Platyhelminthes</taxon>
        <taxon>Trematoda</taxon>
        <taxon>Digenea</taxon>
        <taxon>Plagiorchiida</taxon>
        <taxon>Echinostomata</taxon>
        <taxon>Echinostomatoidea</taxon>
        <taxon>Fasciolidae</taxon>
        <taxon>Fasciolopsis</taxon>
    </lineage>
</organism>
<feature type="transmembrane region" description="Helical" evidence="7">
    <location>
        <begin position="1533"/>
        <end position="1557"/>
    </location>
</feature>
<gene>
    <name evidence="9" type="ORF">FBUS_03548</name>
</gene>
<evidence type="ECO:0000256" key="7">
    <source>
        <dbReference type="SAM" id="Phobius"/>
    </source>
</evidence>
<keyword evidence="10" id="KW-1185">Reference proteome</keyword>
<dbReference type="GO" id="GO:0004930">
    <property type="term" value="F:G protein-coupled receptor activity"/>
    <property type="evidence" value="ECO:0007669"/>
    <property type="project" value="InterPro"/>
</dbReference>
<feature type="domain" description="GAIN-B" evidence="8">
    <location>
        <begin position="1347"/>
        <end position="1478"/>
    </location>
</feature>
<evidence type="ECO:0000256" key="5">
    <source>
        <dbReference type="ARBA" id="ARBA00023157"/>
    </source>
</evidence>
<feature type="compositionally biased region" description="Basic and acidic residues" evidence="6">
    <location>
        <begin position="1819"/>
        <end position="1828"/>
    </location>
</feature>
<keyword evidence="5" id="KW-1015">Disulfide bond</keyword>
<feature type="compositionally biased region" description="Basic residues" evidence="6">
    <location>
        <begin position="1836"/>
        <end position="1847"/>
    </location>
</feature>
<dbReference type="PROSITE" id="PS50221">
    <property type="entry name" value="GAIN_B"/>
    <property type="match status" value="1"/>
</dbReference>
<dbReference type="PANTHER" id="PTHR12011">
    <property type="entry name" value="ADHESION G-PROTEIN COUPLED RECEPTOR"/>
    <property type="match status" value="1"/>
</dbReference>
<feature type="transmembrane region" description="Helical" evidence="7">
    <location>
        <begin position="1569"/>
        <end position="1592"/>
    </location>
</feature>
<evidence type="ECO:0000256" key="2">
    <source>
        <dbReference type="ARBA" id="ARBA00022692"/>
    </source>
</evidence>
<dbReference type="InterPro" id="IPR013320">
    <property type="entry name" value="ConA-like_dom_sf"/>
</dbReference>
<feature type="transmembrane region" description="Helical" evidence="7">
    <location>
        <begin position="1497"/>
        <end position="1526"/>
    </location>
</feature>
<keyword evidence="3 7" id="KW-1133">Transmembrane helix</keyword>
<dbReference type="SMART" id="SM00303">
    <property type="entry name" value="GPS"/>
    <property type="match status" value="1"/>
</dbReference>
<evidence type="ECO:0000259" key="8">
    <source>
        <dbReference type="PROSITE" id="PS50221"/>
    </source>
</evidence>
<dbReference type="Pfam" id="PF01825">
    <property type="entry name" value="GPS"/>
    <property type="match status" value="1"/>
</dbReference>
<feature type="transmembrane region" description="Helical" evidence="7">
    <location>
        <begin position="1604"/>
        <end position="1624"/>
    </location>
</feature>
<dbReference type="InterPro" id="IPR046338">
    <property type="entry name" value="GAIN_dom_sf"/>
</dbReference>
<feature type="transmembrane region" description="Helical" evidence="7">
    <location>
        <begin position="1690"/>
        <end position="1709"/>
    </location>
</feature>
<accession>A0A8E0RM54</accession>
<dbReference type="PANTHER" id="PTHR12011:SF347">
    <property type="entry name" value="FI21270P1-RELATED"/>
    <property type="match status" value="1"/>
</dbReference>
<dbReference type="Gene3D" id="2.60.120.200">
    <property type="match status" value="2"/>
</dbReference>
<evidence type="ECO:0000256" key="4">
    <source>
        <dbReference type="ARBA" id="ARBA00023136"/>
    </source>
</evidence>
<comment type="caution">
    <text evidence="9">The sequence shown here is derived from an EMBL/GenBank/DDBJ whole genome shotgun (WGS) entry which is preliminary data.</text>
</comment>
<feature type="region of interest" description="Disordered" evidence="6">
    <location>
        <begin position="1816"/>
        <end position="1856"/>
    </location>
</feature>
<evidence type="ECO:0000256" key="1">
    <source>
        <dbReference type="ARBA" id="ARBA00004141"/>
    </source>
</evidence>
<dbReference type="SUPFAM" id="SSF49899">
    <property type="entry name" value="Concanavalin A-like lectins/glucanases"/>
    <property type="match status" value="2"/>
</dbReference>
<dbReference type="Pfam" id="PF00002">
    <property type="entry name" value="7tm_2"/>
    <property type="match status" value="1"/>
</dbReference>
<evidence type="ECO:0000256" key="6">
    <source>
        <dbReference type="SAM" id="MobiDB-lite"/>
    </source>
</evidence>
<protein>
    <recommendedName>
        <fullName evidence="8">GAIN-B domain-containing protein</fullName>
    </recommendedName>
</protein>
<sequence>MFKRSHLGSQLASLQDSSMYWTPDVYILRDAESQINAIKQNPLLSGTSSRTCETGTKGFCLASIYKSNKVEFRGRSLDAWNKSSVPTFEMKSYQYMMLGRQKSPTVTLDSLTWTDHCLHDPSETLCGAHGFTISMWLKFNSISATRLRFYLNSGDSGTFNFNIQDSRGVTIFSDSSLIGVSVSQRYTDWKLILDPNSYRIGQWINVGILWSETDGLNMLVDGISYGSSDLQGTKLFKGSTAPPYLVLGRFDTDDDRTWLPPADADVKEYRQQSAGAVAWEMAHFALGEVTYFGSVLTQAEYRSHFGFLGSARLRGVDGYLWHGEQLADPPISYLVEATQNNLPKPGPVLLNPVNSRVTLIENPMAIKIEGDTVLRIGPIRPDDCPVNISKCTKGLSVGTWVRFGGPDFAPSANNSDSVVLISGSDGDFGIVMQQNGDNLATWVNTPEESWTCVVTKASLGTQAMNMQWVHIALVWGPEEGQLKFELRIIVNGRTIRSCQGDGKNSGASTPDVEWVKSATQAAKELHGSIVSSSGRYILMSSQNLSAVGSSLSVAVLLIQPTTVLGSGLMNLLGVEYTQLLGLKSSTFFWTFTGILRDFAPSRATAYRVHYEMDKDDIPFGAWCTDGSGHSYVALTGDAVGGQSRRNSASICMIDPKKCKEYVFTIQFKLLQTGNLLNQSLLELFRSIPLDNEENTVGMSIFIQPKQSLLTVTVRNEIQLFVETVLLKDLGSSWITLDIFYSEKGLKLRLNGVVIAPTYESSSLLMINNPLPQDVRDKLSFIVGREVPLCVSSVSTLDVQEGQTAESLVSTFHSGACYPEADYMNELKGTSPDQKGQSNSAVSIDELVGSINIANVPCLHDPTKCVAGLLITSIWVKVDGFQDQSGQTVDLLSSCNITALIYTTGPPTKRGISVHVDLLGGEEKPMMNLHLTVQTDTELWQVHSPKSLRIGEWANIGLYYYPARGGKSGALEFYKNGERAESSTIPRTAINLAADDDTNPELLFPLAYAASPIKIPDLAQITPKGVFNHFAFWTNTGISCGRPRKTKQKLQGDCEVDVTVPEVVMCTLLRECYQAKGSVCLDPTRVNLNRMASQVSRLSDPMDFQRILQVASDLIGTSLERNGTVTDSETDALTDILKSTTILIQGWPVALKQACADPNDPMCSTVRNGWEEIARLMVTLSAQLSDWRLNEAWNFLLYSAFITPDSVVSAISEVSKAIASALSLNETCQYSWSKRLISKNVSMLIQHMNFSSECLEKKNVTVIVSDSEDQIIEAIFTLNKHFIQSLPLKSGFLTVTKIPAPQPETVWIGGGLPVTAFTERTLLGNMDREKSSHKAQDPSLSMVQSHASSLRISSPIYLVETSVSFSANSDQPTEVIKFMIHFSDPNTYYDIGFYELTGRGLWKAEEAKKIHLKGLGSALPLTYPVRCVFWNSTAQTGSSWNGSWDSSGCFVTKTNLTHAECSCTHLSAFALAKEPNNQKIRRPYWVIWGIPDPQRNDFVIGILMLTTNGLSLISSLVFFSTMIACIIRTPIRDVYLIHCLLCASLMLLHTCLLIQPFVAHQKTSCIVTSIFIQAASMFSTGWLFCEAVALFRCFVLGDFGVKRTWIWIFGIVVPGGLVILTVGLSKLSCYGEDLLCLPAHESYVFWMQFGTIFCYLFVALLVCIIIGCNIETPAYIKPIVIDKLLSRIGQLNFLIVYTAIAWSILVIVIMNPLPYLPYLAYGAVSLQVSKYATFENPSGKISLFQGTLLFFTLGLDDVDIITFYRGRHTEYVMKSQKNSKNTLSDQPTRFHFTQKLTSPTDDVESDQQKDNVIPVFDEVNEQRPYEATKDSVSVSGVHKRGKRSKRQPRVPEHQTTE</sequence>